<evidence type="ECO:0000313" key="17">
    <source>
        <dbReference type="Proteomes" id="UP000006334"/>
    </source>
</evidence>
<comment type="caution">
    <text evidence="16">The sequence shown here is derived from an EMBL/GenBank/DDBJ whole genome shotgun (WGS) entry which is preliminary data.</text>
</comment>
<evidence type="ECO:0000256" key="3">
    <source>
        <dbReference type="ARBA" id="ARBA00012438"/>
    </source>
</evidence>
<keyword evidence="17" id="KW-1185">Reference proteome</keyword>
<dbReference type="InterPro" id="IPR005467">
    <property type="entry name" value="His_kinase_dom"/>
</dbReference>
<evidence type="ECO:0000256" key="10">
    <source>
        <dbReference type="ARBA" id="ARBA00022840"/>
    </source>
</evidence>
<organism evidence="16 17">
    <name type="scientific">Aliiglaciecola lipolytica E3</name>
    <dbReference type="NCBI Taxonomy" id="1127673"/>
    <lineage>
        <taxon>Bacteria</taxon>
        <taxon>Pseudomonadati</taxon>
        <taxon>Pseudomonadota</taxon>
        <taxon>Gammaproteobacteria</taxon>
        <taxon>Alteromonadales</taxon>
        <taxon>Alteromonadaceae</taxon>
        <taxon>Aliiglaciecola</taxon>
    </lineage>
</organism>
<dbReference type="AlphaFoldDB" id="K6XMF8"/>
<dbReference type="eggNOG" id="COG0642">
    <property type="taxonomic scope" value="Bacteria"/>
</dbReference>
<dbReference type="CDD" id="cd00082">
    <property type="entry name" value="HisKA"/>
    <property type="match status" value="1"/>
</dbReference>
<dbReference type="PANTHER" id="PTHR45528:SF1">
    <property type="entry name" value="SENSOR HISTIDINE KINASE CPXA"/>
    <property type="match status" value="1"/>
</dbReference>
<dbReference type="InterPro" id="IPR050398">
    <property type="entry name" value="HssS/ArlS-like"/>
</dbReference>
<dbReference type="SUPFAM" id="SSF47384">
    <property type="entry name" value="Homodimeric domain of signal transducing histidine kinase"/>
    <property type="match status" value="1"/>
</dbReference>
<evidence type="ECO:0000256" key="4">
    <source>
        <dbReference type="ARBA" id="ARBA00022475"/>
    </source>
</evidence>
<keyword evidence="7 14" id="KW-0812">Transmembrane</keyword>
<dbReference type="EMBL" id="BAEN01000007">
    <property type="protein sequence ID" value="GAC12841.1"/>
    <property type="molecule type" value="Genomic_DNA"/>
</dbReference>
<keyword evidence="12" id="KW-0902">Two-component regulatory system</keyword>
<dbReference type="InterPro" id="IPR036890">
    <property type="entry name" value="HATPase_C_sf"/>
</dbReference>
<dbReference type="PANTHER" id="PTHR45528">
    <property type="entry name" value="SENSOR HISTIDINE KINASE CPXA"/>
    <property type="match status" value="1"/>
</dbReference>
<gene>
    <name evidence="16" type="ORF">GLIP_0187</name>
</gene>
<keyword evidence="4" id="KW-1003">Cell membrane</keyword>
<evidence type="ECO:0000256" key="9">
    <source>
        <dbReference type="ARBA" id="ARBA00022777"/>
    </source>
</evidence>
<dbReference type="STRING" id="1127673.GLIP_0187"/>
<feature type="transmembrane region" description="Helical" evidence="14">
    <location>
        <begin position="103"/>
        <end position="124"/>
    </location>
</feature>
<feature type="domain" description="Histidine kinase" evidence="15">
    <location>
        <begin position="186"/>
        <end position="378"/>
    </location>
</feature>
<dbReference type="GO" id="GO:0005886">
    <property type="term" value="C:plasma membrane"/>
    <property type="evidence" value="ECO:0007669"/>
    <property type="project" value="UniProtKB-SubCell"/>
</dbReference>
<keyword evidence="6" id="KW-0808">Transferase</keyword>
<evidence type="ECO:0000256" key="1">
    <source>
        <dbReference type="ARBA" id="ARBA00000085"/>
    </source>
</evidence>
<proteinExistence type="predicted"/>
<accession>K6XMF8</accession>
<evidence type="ECO:0000256" key="13">
    <source>
        <dbReference type="ARBA" id="ARBA00023136"/>
    </source>
</evidence>
<sequence>MMFELSKSTEVEDGQPQSIAGFHVASRWQDTPEIIQQRFKTPPTVEGQLQKQKVQTMIFTLPKNLFFMVMYFNPQGEQRFISRVMLEEDIILTKKVGEPTNRFIWAVTAAIIGIALFAFFLVMIMKKIAKPIESLKGWAKSLEQGNLQKTPPDFTYNELNVLASLVQSSLISAHQSIEREQLFLSYASHELRTPIAVIRSNVDLLQRLNEKQPTTEKQQLTLQRIQRAGLTMSNLTDTFLWLSRNEELNISPEPIPLGQIINQACSDLEYLLSGKNVEVKIESEECSVTAVAVACHIVVNNLIRNAYQHTQHGYVHIKQQGSRVSIINSNVKEESNPPVSDSKNNQVAFGYGYGLGLQLSEKIIKHHNWFYEKENQHGCYQVIVDFRSTN</sequence>
<evidence type="ECO:0000256" key="14">
    <source>
        <dbReference type="SAM" id="Phobius"/>
    </source>
</evidence>
<dbReference type="PROSITE" id="PS50109">
    <property type="entry name" value="HIS_KIN"/>
    <property type="match status" value="1"/>
</dbReference>
<comment type="subcellular location">
    <subcellularLocation>
        <location evidence="2">Cell membrane</location>
        <topology evidence="2">Multi-pass membrane protein</topology>
    </subcellularLocation>
</comment>
<keyword evidence="13 14" id="KW-0472">Membrane</keyword>
<reference evidence="16 17" key="1">
    <citation type="journal article" date="2017" name="Antonie Van Leeuwenhoek">
        <title>Rhizobium rhizosphaerae sp. nov., a novel species isolated from rice rhizosphere.</title>
        <authorList>
            <person name="Zhao J.J."/>
            <person name="Zhang J."/>
            <person name="Zhang R.J."/>
            <person name="Zhang C.W."/>
            <person name="Yin H.Q."/>
            <person name="Zhang X.X."/>
        </authorList>
    </citation>
    <scope>NUCLEOTIDE SEQUENCE [LARGE SCALE GENOMIC DNA]</scope>
    <source>
        <strain evidence="16 17">E3</strain>
    </source>
</reference>
<name>K6XMF8_9ALTE</name>
<protein>
    <recommendedName>
        <fullName evidence="3">histidine kinase</fullName>
        <ecNumber evidence="3">2.7.13.3</ecNumber>
    </recommendedName>
</protein>
<comment type="catalytic activity">
    <reaction evidence="1">
        <text>ATP + protein L-histidine = ADP + protein N-phospho-L-histidine.</text>
        <dbReference type="EC" id="2.7.13.3"/>
    </reaction>
</comment>
<dbReference type="SUPFAM" id="SSF55874">
    <property type="entry name" value="ATPase domain of HSP90 chaperone/DNA topoisomerase II/histidine kinase"/>
    <property type="match status" value="1"/>
</dbReference>
<evidence type="ECO:0000256" key="5">
    <source>
        <dbReference type="ARBA" id="ARBA00022553"/>
    </source>
</evidence>
<evidence type="ECO:0000256" key="12">
    <source>
        <dbReference type="ARBA" id="ARBA00023012"/>
    </source>
</evidence>
<dbReference type="GO" id="GO:0000155">
    <property type="term" value="F:phosphorelay sensor kinase activity"/>
    <property type="evidence" value="ECO:0007669"/>
    <property type="project" value="InterPro"/>
</dbReference>
<evidence type="ECO:0000256" key="6">
    <source>
        <dbReference type="ARBA" id="ARBA00022679"/>
    </source>
</evidence>
<dbReference type="Gene3D" id="6.10.340.10">
    <property type="match status" value="1"/>
</dbReference>
<keyword evidence="11 14" id="KW-1133">Transmembrane helix</keyword>
<dbReference type="InterPro" id="IPR036097">
    <property type="entry name" value="HisK_dim/P_sf"/>
</dbReference>
<keyword evidence="10" id="KW-0067">ATP-binding</keyword>
<dbReference type="InterPro" id="IPR003661">
    <property type="entry name" value="HisK_dim/P_dom"/>
</dbReference>
<evidence type="ECO:0000256" key="7">
    <source>
        <dbReference type="ARBA" id="ARBA00022692"/>
    </source>
</evidence>
<evidence type="ECO:0000256" key="11">
    <source>
        <dbReference type="ARBA" id="ARBA00022989"/>
    </source>
</evidence>
<keyword evidence="5" id="KW-0597">Phosphoprotein</keyword>
<dbReference type="GO" id="GO:0005524">
    <property type="term" value="F:ATP binding"/>
    <property type="evidence" value="ECO:0007669"/>
    <property type="project" value="UniProtKB-KW"/>
</dbReference>
<evidence type="ECO:0000313" key="16">
    <source>
        <dbReference type="EMBL" id="GAC12841.1"/>
    </source>
</evidence>
<dbReference type="Pfam" id="PF00512">
    <property type="entry name" value="HisKA"/>
    <property type="match status" value="1"/>
</dbReference>
<dbReference type="Gene3D" id="3.30.565.10">
    <property type="entry name" value="Histidine kinase-like ATPase, C-terminal domain"/>
    <property type="match status" value="1"/>
</dbReference>
<dbReference type="Proteomes" id="UP000006334">
    <property type="component" value="Unassembled WGS sequence"/>
</dbReference>
<evidence type="ECO:0000256" key="8">
    <source>
        <dbReference type="ARBA" id="ARBA00022741"/>
    </source>
</evidence>
<dbReference type="Gene3D" id="1.10.287.130">
    <property type="match status" value="1"/>
</dbReference>
<evidence type="ECO:0000259" key="15">
    <source>
        <dbReference type="PROSITE" id="PS50109"/>
    </source>
</evidence>
<dbReference type="EC" id="2.7.13.3" evidence="3"/>
<keyword evidence="9 16" id="KW-0418">Kinase</keyword>
<dbReference type="SMART" id="SM00388">
    <property type="entry name" value="HisKA"/>
    <property type="match status" value="1"/>
</dbReference>
<evidence type="ECO:0000256" key="2">
    <source>
        <dbReference type="ARBA" id="ARBA00004651"/>
    </source>
</evidence>
<keyword evidence="8" id="KW-0547">Nucleotide-binding</keyword>